<feature type="region of interest" description="Disordered" evidence="1">
    <location>
        <begin position="1"/>
        <end position="62"/>
    </location>
</feature>
<proteinExistence type="predicted"/>
<evidence type="ECO:0000313" key="3">
    <source>
        <dbReference type="Proteomes" id="UP000015354"/>
    </source>
</evidence>
<feature type="compositionally biased region" description="Polar residues" evidence="1">
    <location>
        <begin position="333"/>
        <end position="345"/>
    </location>
</feature>
<feature type="compositionally biased region" description="Polar residues" evidence="1">
    <location>
        <begin position="385"/>
        <end position="400"/>
    </location>
</feature>
<feature type="compositionally biased region" description="Basic and acidic residues" evidence="1">
    <location>
        <begin position="346"/>
        <end position="363"/>
    </location>
</feature>
<feature type="region of interest" description="Disordered" evidence="1">
    <location>
        <begin position="81"/>
        <end position="102"/>
    </location>
</feature>
<dbReference type="Proteomes" id="UP000015354">
    <property type="component" value="Unassembled WGS sequence"/>
</dbReference>
<comment type="caution">
    <text evidence="2">The sequence shown here is derived from an EMBL/GenBank/DDBJ whole genome shotgun (WGS) entry which is preliminary data.</text>
</comment>
<evidence type="ECO:0000313" key="2">
    <source>
        <dbReference type="EMBL" id="EPY18482.1"/>
    </source>
</evidence>
<feature type="compositionally biased region" description="Basic and acidic residues" evidence="1">
    <location>
        <begin position="23"/>
        <end position="34"/>
    </location>
</feature>
<dbReference type="AlphaFoldDB" id="S9TJZ7"/>
<dbReference type="EMBL" id="ATMH01009911">
    <property type="protein sequence ID" value="EPY18482.1"/>
    <property type="molecule type" value="Genomic_DNA"/>
</dbReference>
<gene>
    <name evidence="2" type="ORF">STCU_09943</name>
</gene>
<feature type="compositionally biased region" description="Low complexity" evidence="1">
    <location>
        <begin position="265"/>
        <end position="278"/>
    </location>
</feature>
<name>S9TJZ7_9TRYP</name>
<reference evidence="2 3" key="1">
    <citation type="journal article" date="2013" name="PLoS ONE">
        <title>Predicting the Proteins of Angomonas deanei, Strigomonas culicis and Their Respective Endosymbionts Reveals New Aspects of the Trypanosomatidae Family.</title>
        <authorList>
            <person name="Motta M.C."/>
            <person name="Martins A.C."/>
            <person name="de Souza S.S."/>
            <person name="Catta-Preta C.M."/>
            <person name="Silva R."/>
            <person name="Klein C.C."/>
            <person name="de Almeida L.G."/>
            <person name="de Lima Cunha O."/>
            <person name="Ciapina L.P."/>
            <person name="Brocchi M."/>
            <person name="Colabardini A.C."/>
            <person name="de Araujo Lima B."/>
            <person name="Machado C.R."/>
            <person name="de Almeida Soares C.M."/>
            <person name="Probst C.M."/>
            <person name="de Menezes C.B."/>
            <person name="Thompson C.E."/>
            <person name="Bartholomeu D.C."/>
            <person name="Gradia D.F."/>
            <person name="Pavoni D.P."/>
            <person name="Grisard E.C."/>
            <person name="Fantinatti-Garboggini F."/>
            <person name="Marchini F.K."/>
            <person name="Rodrigues-Luiz G.F."/>
            <person name="Wagner G."/>
            <person name="Goldman G.H."/>
            <person name="Fietto J.L."/>
            <person name="Elias M.C."/>
            <person name="Goldman M.H."/>
            <person name="Sagot M.F."/>
            <person name="Pereira M."/>
            <person name="Stoco P.H."/>
            <person name="de Mendonca-Neto R.P."/>
            <person name="Teixeira S.M."/>
            <person name="Maciel T.E."/>
            <person name="de Oliveira Mendes T.A."/>
            <person name="Urmenyi T.P."/>
            <person name="de Souza W."/>
            <person name="Schenkman S."/>
            <person name="de Vasconcelos A.T."/>
        </authorList>
    </citation>
    <scope>NUCLEOTIDE SEQUENCE [LARGE SCALE GENOMIC DNA]</scope>
</reference>
<sequence length="439" mass="47382">MSDTSMDDLNTTQPTVSTAGRRRSYEHVQEKCIENDSSGVDHCGGDAGGEAANRRQRRQRKSVRDLQKLISEQILSESATTNGTYSINGENNSFTPPSGAPDAIDAAHSTTLFNKSLTNYMNSITCDVEVCANSLTSCMPHSPTPPSVDTAAVSAPDSEDNEAAEEEKKSSPAEQKTTGSTDSYPLDPPLPMSSVETRESQCTISNAEISSQTSAQGVRGKTDKRRSTLSSDGGDVDKKKERKLWRNMKDLHRNVGDQIRSMLPSRKTTSSTVDTTSSAGVNLGDGESKQLSSTPDNQNVDPTENSVLSEPKLRNDTNEMEGDMSLGGGLLISSITRAPTSSSAKADTELEDARPASPLRRDAKAQLAKWRRSVSLENNVRRSINDNSSLEGSHTSSIPSDDTVDVRASLQSWRGDEYPAAGRVPRKVKILCADDDCMK</sequence>
<keyword evidence="3" id="KW-1185">Reference proteome</keyword>
<feature type="compositionally biased region" description="Polar residues" evidence="1">
    <location>
        <begin position="289"/>
        <end position="308"/>
    </location>
</feature>
<protein>
    <submittedName>
        <fullName evidence="2">Dentin sialophosphoprotein</fullName>
    </submittedName>
</protein>
<feature type="compositionally biased region" description="Polar residues" evidence="1">
    <location>
        <begin position="200"/>
        <end position="216"/>
    </location>
</feature>
<accession>S9TJZ7</accession>
<feature type="region of interest" description="Disordered" evidence="1">
    <location>
        <begin position="384"/>
        <end position="404"/>
    </location>
</feature>
<feature type="compositionally biased region" description="Polar residues" evidence="1">
    <location>
        <begin position="81"/>
        <end position="96"/>
    </location>
</feature>
<organism evidence="2 3">
    <name type="scientific">Strigomonas culicis</name>
    <dbReference type="NCBI Taxonomy" id="28005"/>
    <lineage>
        <taxon>Eukaryota</taxon>
        <taxon>Discoba</taxon>
        <taxon>Euglenozoa</taxon>
        <taxon>Kinetoplastea</taxon>
        <taxon>Metakinetoplastina</taxon>
        <taxon>Trypanosomatida</taxon>
        <taxon>Trypanosomatidae</taxon>
        <taxon>Strigomonadinae</taxon>
        <taxon>Strigomonas</taxon>
    </lineage>
</organism>
<feature type="compositionally biased region" description="Polar residues" evidence="1">
    <location>
        <begin position="1"/>
        <end position="18"/>
    </location>
</feature>
<feature type="region of interest" description="Disordered" evidence="1">
    <location>
        <begin position="141"/>
        <end position="363"/>
    </location>
</feature>
<evidence type="ECO:0000256" key="1">
    <source>
        <dbReference type="SAM" id="MobiDB-lite"/>
    </source>
</evidence>